<keyword evidence="1" id="KW-0040">ANK repeat</keyword>
<dbReference type="InParanoid" id="A8WQI5"/>
<dbReference type="Proteomes" id="UP000008549">
    <property type="component" value="Unassembled WGS sequence"/>
</dbReference>
<evidence type="ECO:0000313" key="3">
    <source>
        <dbReference type="EMBL" id="CAP22743.2"/>
    </source>
</evidence>
<proteinExistence type="predicted"/>
<feature type="compositionally biased region" description="Low complexity" evidence="2">
    <location>
        <begin position="31"/>
        <end position="56"/>
    </location>
</feature>
<feature type="repeat" description="ANK" evidence="1">
    <location>
        <begin position="537"/>
        <end position="569"/>
    </location>
</feature>
<dbReference type="GeneID" id="8577338"/>
<dbReference type="Gene3D" id="1.25.40.20">
    <property type="entry name" value="Ankyrin repeat-containing domain"/>
    <property type="match status" value="1"/>
</dbReference>
<dbReference type="KEGG" id="cbr:CBG_01513"/>
<dbReference type="AlphaFoldDB" id="A8WQI5"/>
<name>A8WQI5_CAEBR</name>
<protein>
    <submittedName>
        <fullName evidence="3">Protein CBG01513</fullName>
    </submittedName>
</protein>
<gene>
    <name evidence="3 5" type="ORF">CBG01513</name>
    <name evidence="3" type="ORF">CBG_01513</name>
</gene>
<dbReference type="eggNOG" id="ENOG502SV7K">
    <property type="taxonomic scope" value="Eukaryota"/>
</dbReference>
<reference evidence="3 4" key="2">
    <citation type="journal article" date="2011" name="PLoS Genet.">
        <title>Caenorhabditis briggsae recombinant inbred line genotypes reveal inter-strain incompatibility and the evolution of recombination.</title>
        <authorList>
            <person name="Ross J.A."/>
            <person name="Koboldt D.C."/>
            <person name="Staisch J.E."/>
            <person name="Chamberlin H.M."/>
            <person name="Gupta B.P."/>
            <person name="Miller R.D."/>
            <person name="Baird S.E."/>
            <person name="Haag E.S."/>
        </authorList>
    </citation>
    <scope>NUCLEOTIDE SEQUENCE [LARGE SCALE GENOMIC DNA]</scope>
    <source>
        <strain evidence="3 4">AF16</strain>
    </source>
</reference>
<dbReference type="CTD" id="8577338"/>
<dbReference type="OMA" id="ARQLMWH"/>
<dbReference type="PROSITE" id="PS50297">
    <property type="entry name" value="ANK_REP_REGION"/>
    <property type="match status" value="1"/>
</dbReference>
<dbReference type="SUPFAM" id="SSF48403">
    <property type="entry name" value="Ankyrin repeat"/>
    <property type="match status" value="1"/>
</dbReference>
<feature type="region of interest" description="Disordered" evidence="2">
    <location>
        <begin position="955"/>
        <end position="981"/>
    </location>
</feature>
<evidence type="ECO:0000313" key="4">
    <source>
        <dbReference type="Proteomes" id="UP000008549"/>
    </source>
</evidence>
<sequence>MPKDNKKSKDGKKKEGTSQEVEVVVKRKSSIVDSSGGSSSSSSSSDNSGTSSENGSLAGDSDGSVGGFDNEKGTMTNDSQEGTSQSVACSSTNYVVGMRDRTEEMRRIMSQREMPVRFVTDEQSVPVTDNTHFVPIPSEDGPSTYASKEEQQVKSFVVFFFRLITLQISKFQTSSAKHKPANKGNGKQKQLTKKERKAMERKENGDVQYPGQKSKAPLQVVCGGNENLQVHHFDESAGGSDVRDGEMIVRGTNAAAQMFLGTNRDVAIPFLRGEEELGHEMRFTDLHRHSQVRYLRYVTGLGDYISLPASVKLLHRMGFGIAGSGMSDDEPVLPLSMSGAKNIMKHKYSEYVADGAKIVNWRAEFESQADMDRGARAEEYKIIQDTFSNFLESYIESIGDEWMKQTLRTVLHKDLRDILLRFGEVERYIARKEAKSSRRVKELDNIPLAQRTRPQRIGFIVSSLLQWGTKYFNERFEDNTIEKRACSILMHLASTALNEKPCHEDRHRKCTVLHFFLSQCESNPELKSQFLSHRFSGGQTLLHFAAMTGSPCQVDVLLRQGAALNELNDYFKSPVALALRRHQSLIARQLMWHGADIGGALNLNHIFPRSTRQSLNKDWSDYEDHCAMAIPYKAREFINARVKSLNLTMVSWVEALLIEADPRLNLGVDSCKSALHQVRIGGDVMDPLVTAMDRGVLKKTLRMSIERAEGKGPVVLFLIPCQYTRFDTTMGPHTPHIVRTSMLTDTHRIAAIIADKEKQRMASSEERNDYTSDIKNCRPVRVLTTPISISYADSCMERVDVLEPFFSWEHNGLIYGYILPNSVTHTLPDSPNRQITLNINVSETASHRFKDSFFMVQAIQLKIREQVEPLFKYPVNPNHQDERSEAIAAEVAKRKAAKMAEQAAEVNRKERAGREKEERYNSMVADVHRGVALNKIKREEMETAVAVMEAETAARSAAVASASVTPQANAPNNKRGKTKTE</sequence>
<keyword evidence="4" id="KW-1185">Reference proteome</keyword>
<feature type="compositionally biased region" description="Polar residues" evidence="2">
    <location>
        <begin position="73"/>
        <end position="91"/>
    </location>
</feature>
<dbReference type="InterPro" id="IPR002110">
    <property type="entry name" value="Ankyrin_rpt"/>
</dbReference>
<dbReference type="GO" id="GO:1904355">
    <property type="term" value="P:positive regulation of telomere capping"/>
    <property type="evidence" value="ECO:0000318"/>
    <property type="project" value="GO_Central"/>
</dbReference>
<evidence type="ECO:0000256" key="2">
    <source>
        <dbReference type="SAM" id="MobiDB-lite"/>
    </source>
</evidence>
<dbReference type="HOGENOM" id="CLU_297575_0_0_1"/>
<evidence type="ECO:0000256" key="1">
    <source>
        <dbReference type="PROSITE-ProRule" id="PRU00023"/>
    </source>
</evidence>
<feature type="region of interest" description="Disordered" evidence="2">
    <location>
        <begin position="172"/>
        <end position="212"/>
    </location>
</feature>
<feature type="compositionally biased region" description="Low complexity" evidence="2">
    <location>
        <begin position="955"/>
        <end position="965"/>
    </location>
</feature>
<feature type="compositionally biased region" description="Basic and acidic residues" evidence="2">
    <location>
        <begin position="1"/>
        <end position="17"/>
    </location>
</feature>
<dbReference type="PROSITE" id="PS50088">
    <property type="entry name" value="ANK_REPEAT"/>
    <property type="match status" value="1"/>
</dbReference>
<dbReference type="STRING" id="6238.A8WQI5"/>
<dbReference type="WormBase" id="CBG01513a">
    <property type="protein sequence ID" value="CBP14162"/>
    <property type="gene ID" value="WBGene00024738"/>
</dbReference>
<evidence type="ECO:0000313" key="5">
    <source>
        <dbReference type="WormBase" id="CBG01513a"/>
    </source>
</evidence>
<dbReference type="FunCoup" id="A8WQI5">
    <property type="interactions" value="1496"/>
</dbReference>
<dbReference type="RefSeq" id="XP_045091847.1">
    <property type="nucleotide sequence ID" value="XM_045236603.1"/>
</dbReference>
<accession>A8WQI5</accession>
<feature type="region of interest" description="Disordered" evidence="2">
    <location>
        <begin position="1"/>
        <end position="91"/>
    </location>
</feature>
<reference evidence="3 4" key="1">
    <citation type="journal article" date="2003" name="PLoS Biol.">
        <title>The genome sequence of Caenorhabditis briggsae: a platform for comparative genomics.</title>
        <authorList>
            <person name="Stein L.D."/>
            <person name="Bao Z."/>
            <person name="Blasiar D."/>
            <person name="Blumenthal T."/>
            <person name="Brent M.R."/>
            <person name="Chen N."/>
            <person name="Chinwalla A."/>
            <person name="Clarke L."/>
            <person name="Clee C."/>
            <person name="Coghlan A."/>
            <person name="Coulson A."/>
            <person name="D'Eustachio P."/>
            <person name="Fitch D.H."/>
            <person name="Fulton L.A."/>
            <person name="Fulton R.E."/>
            <person name="Griffiths-Jones S."/>
            <person name="Harris T.W."/>
            <person name="Hillier L.W."/>
            <person name="Kamath R."/>
            <person name="Kuwabara P.E."/>
            <person name="Mardis E.R."/>
            <person name="Marra M.A."/>
            <person name="Miner T.L."/>
            <person name="Minx P."/>
            <person name="Mullikin J.C."/>
            <person name="Plumb R.W."/>
            <person name="Rogers J."/>
            <person name="Schein J.E."/>
            <person name="Sohrmann M."/>
            <person name="Spieth J."/>
            <person name="Stajich J.E."/>
            <person name="Wei C."/>
            <person name="Willey D."/>
            <person name="Wilson R.K."/>
            <person name="Durbin R."/>
            <person name="Waterston R.H."/>
        </authorList>
    </citation>
    <scope>NUCLEOTIDE SEQUENCE [LARGE SCALE GENOMIC DNA]</scope>
    <source>
        <strain evidence="3 4">AF16</strain>
    </source>
</reference>
<dbReference type="GO" id="GO:0090263">
    <property type="term" value="P:positive regulation of canonical Wnt signaling pathway"/>
    <property type="evidence" value="ECO:0000318"/>
    <property type="project" value="GO_Central"/>
</dbReference>
<organism evidence="3 4">
    <name type="scientific">Caenorhabditis briggsae</name>
    <dbReference type="NCBI Taxonomy" id="6238"/>
    <lineage>
        <taxon>Eukaryota</taxon>
        <taxon>Metazoa</taxon>
        <taxon>Ecdysozoa</taxon>
        <taxon>Nematoda</taxon>
        <taxon>Chromadorea</taxon>
        <taxon>Rhabditida</taxon>
        <taxon>Rhabditina</taxon>
        <taxon>Rhabditomorpha</taxon>
        <taxon>Rhabditoidea</taxon>
        <taxon>Rhabditidae</taxon>
        <taxon>Peloderinae</taxon>
        <taxon>Caenorhabditis</taxon>
    </lineage>
</organism>
<dbReference type="GO" id="GO:0005737">
    <property type="term" value="C:cytoplasm"/>
    <property type="evidence" value="ECO:0000318"/>
    <property type="project" value="GO_Central"/>
</dbReference>
<dbReference type="GO" id="GO:0070198">
    <property type="term" value="P:protein localization to chromosome, telomeric region"/>
    <property type="evidence" value="ECO:0000318"/>
    <property type="project" value="GO_Central"/>
</dbReference>
<dbReference type="EMBL" id="HE601420">
    <property type="protein sequence ID" value="CAP22743.2"/>
    <property type="molecule type" value="Genomic_DNA"/>
</dbReference>
<dbReference type="GO" id="GO:0003950">
    <property type="term" value="F:NAD+ poly-ADP-ribosyltransferase activity"/>
    <property type="evidence" value="ECO:0000318"/>
    <property type="project" value="GO_Central"/>
</dbReference>
<dbReference type="InterPro" id="IPR036770">
    <property type="entry name" value="Ankyrin_rpt-contain_sf"/>
</dbReference>
<dbReference type="GO" id="GO:0005634">
    <property type="term" value="C:nucleus"/>
    <property type="evidence" value="ECO:0000318"/>
    <property type="project" value="GO_Central"/>
</dbReference>